<evidence type="ECO:0000313" key="2">
    <source>
        <dbReference type="EMBL" id="ULU09473.1"/>
    </source>
</evidence>
<gene>
    <name evidence="2" type="ORF">L3Y34_014106</name>
</gene>
<evidence type="ECO:0000313" key="3">
    <source>
        <dbReference type="Proteomes" id="UP000827892"/>
    </source>
</evidence>
<accession>A0AAE9IXL9</accession>
<reference evidence="2 3" key="1">
    <citation type="submission" date="2022-05" db="EMBL/GenBank/DDBJ databases">
        <title>Chromosome-level reference genomes for two strains of Caenorhabditis briggsae: an improved platform for comparative genomics.</title>
        <authorList>
            <person name="Stevens L."/>
            <person name="Andersen E.C."/>
        </authorList>
    </citation>
    <scope>NUCLEOTIDE SEQUENCE [LARGE SCALE GENOMIC DNA]</scope>
    <source>
        <strain evidence="2">QX1410_ONT</strain>
        <tissue evidence="2">Whole-organism</tissue>
    </source>
</reference>
<protein>
    <submittedName>
        <fullName evidence="2">Uncharacterized protein</fullName>
    </submittedName>
</protein>
<evidence type="ECO:0000256" key="1">
    <source>
        <dbReference type="SAM" id="Phobius"/>
    </source>
</evidence>
<keyword evidence="1" id="KW-1133">Transmembrane helix</keyword>
<dbReference type="Proteomes" id="UP000827892">
    <property type="component" value="Chromosome I"/>
</dbReference>
<keyword evidence="1" id="KW-0472">Membrane</keyword>
<keyword evidence="1" id="KW-0812">Transmembrane</keyword>
<name>A0AAE9IXL9_CAEBR</name>
<organism evidence="2 3">
    <name type="scientific">Caenorhabditis briggsae</name>
    <dbReference type="NCBI Taxonomy" id="6238"/>
    <lineage>
        <taxon>Eukaryota</taxon>
        <taxon>Metazoa</taxon>
        <taxon>Ecdysozoa</taxon>
        <taxon>Nematoda</taxon>
        <taxon>Chromadorea</taxon>
        <taxon>Rhabditida</taxon>
        <taxon>Rhabditina</taxon>
        <taxon>Rhabditomorpha</taxon>
        <taxon>Rhabditoidea</taxon>
        <taxon>Rhabditidae</taxon>
        <taxon>Peloderinae</taxon>
        <taxon>Caenorhabditis</taxon>
    </lineage>
</organism>
<sequence length="90" mass="9919">MPRGSVYPGSTVPQIVVEQPEEQGPPPLWPTRRHKRLACIGLVVGAITASILTVCIGATIWARIIRIQIIEVEIFHIFGDQNEKFSSKGV</sequence>
<dbReference type="EMBL" id="CP090891">
    <property type="protein sequence ID" value="ULU09473.1"/>
    <property type="molecule type" value="Genomic_DNA"/>
</dbReference>
<proteinExistence type="predicted"/>
<dbReference type="AlphaFoldDB" id="A0AAE9IXL9"/>
<feature type="transmembrane region" description="Helical" evidence="1">
    <location>
        <begin position="37"/>
        <end position="62"/>
    </location>
</feature>